<keyword evidence="12" id="KW-1185">Reference proteome</keyword>
<dbReference type="OrthoDB" id="361242at2759"/>
<evidence type="ECO:0000256" key="6">
    <source>
        <dbReference type="ARBA" id="ARBA00023242"/>
    </source>
</evidence>
<feature type="compositionally biased region" description="Acidic residues" evidence="8">
    <location>
        <begin position="285"/>
        <end position="296"/>
    </location>
</feature>
<comment type="similarity">
    <text evidence="2 7">Belongs to the NSE4 family.</text>
</comment>
<feature type="domain" description="Non-structural maintenance of chromosome element 4 C-terminal" evidence="9">
    <location>
        <begin position="181"/>
        <end position="264"/>
    </location>
</feature>
<feature type="compositionally biased region" description="Basic and acidic residues" evidence="8">
    <location>
        <begin position="146"/>
        <end position="158"/>
    </location>
</feature>
<gene>
    <name evidence="11" type="primary">NSMCE4A_1</name>
    <name evidence="11" type="ORF">OS493_019710</name>
</gene>
<dbReference type="GO" id="GO:0030915">
    <property type="term" value="C:Smc5-Smc6 complex"/>
    <property type="evidence" value="ECO:0007669"/>
    <property type="project" value="UniProtKB-UniRule"/>
</dbReference>
<dbReference type="InterPro" id="IPR014854">
    <property type="entry name" value="Nse4_C"/>
</dbReference>
<evidence type="ECO:0000259" key="9">
    <source>
        <dbReference type="Pfam" id="PF08743"/>
    </source>
</evidence>
<dbReference type="PANTHER" id="PTHR16140:SF0">
    <property type="entry name" value="NON-STRUCTURAL MAINTENANCE OF CHROMOSOMES ELEMENT 4"/>
    <property type="match status" value="1"/>
</dbReference>
<evidence type="ECO:0000256" key="2">
    <source>
        <dbReference type="ARBA" id="ARBA00008997"/>
    </source>
</evidence>
<dbReference type="GO" id="GO:0005634">
    <property type="term" value="C:nucleus"/>
    <property type="evidence" value="ECO:0007669"/>
    <property type="project" value="UniProtKB-SubCell"/>
</dbReference>
<keyword evidence="5 7" id="KW-0234">DNA repair</keyword>
<dbReference type="InterPro" id="IPR027786">
    <property type="entry name" value="Nse4/EID"/>
</dbReference>
<proteinExistence type="inferred from homology"/>
<evidence type="ECO:0000256" key="1">
    <source>
        <dbReference type="ARBA" id="ARBA00004123"/>
    </source>
</evidence>
<dbReference type="GO" id="GO:0006281">
    <property type="term" value="P:DNA repair"/>
    <property type="evidence" value="ECO:0007669"/>
    <property type="project" value="UniProtKB-UniRule"/>
</dbReference>
<evidence type="ECO:0000256" key="3">
    <source>
        <dbReference type="ARBA" id="ARBA00022763"/>
    </source>
</evidence>
<dbReference type="InterPro" id="IPR029225">
    <property type="entry name" value="Nse4_Nse3-bd"/>
</dbReference>
<comment type="function">
    <text evidence="7">Component of the SMC5-SMC6 complex, that promotes sister chromatid alignment after DNA damage and facilitates double-stranded DNA breaks (DSBs) repair via homologous recombination between sister chromatids.</text>
</comment>
<feature type="compositionally biased region" description="Polar residues" evidence="8">
    <location>
        <begin position="272"/>
        <end position="282"/>
    </location>
</feature>
<dbReference type="PANTHER" id="PTHR16140">
    <property type="entry name" value="NON-STRUCTURAL MAINTENANCE OF CHROMOSOMES ELEMENT 4"/>
    <property type="match status" value="1"/>
</dbReference>
<keyword evidence="3 7" id="KW-0227">DNA damage</keyword>
<comment type="caution">
    <text evidence="11">The sequence shown here is derived from an EMBL/GenBank/DDBJ whole genome shotgun (WGS) entry which is preliminary data.</text>
</comment>
<evidence type="ECO:0000313" key="12">
    <source>
        <dbReference type="Proteomes" id="UP001163046"/>
    </source>
</evidence>
<evidence type="ECO:0000313" key="11">
    <source>
        <dbReference type="EMBL" id="KAJ7372266.1"/>
    </source>
</evidence>
<dbReference type="GO" id="GO:0006310">
    <property type="term" value="P:DNA recombination"/>
    <property type="evidence" value="ECO:0007669"/>
    <property type="project" value="UniProtKB-UniRule"/>
</dbReference>
<organism evidence="11 12">
    <name type="scientific">Desmophyllum pertusum</name>
    <dbReference type="NCBI Taxonomy" id="174260"/>
    <lineage>
        <taxon>Eukaryota</taxon>
        <taxon>Metazoa</taxon>
        <taxon>Cnidaria</taxon>
        <taxon>Anthozoa</taxon>
        <taxon>Hexacorallia</taxon>
        <taxon>Scleractinia</taxon>
        <taxon>Caryophylliina</taxon>
        <taxon>Caryophylliidae</taxon>
        <taxon>Desmophyllum</taxon>
    </lineage>
</organism>
<evidence type="ECO:0000256" key="7">
    <source>
        <dbReference type="RuleBase" id="RU365071"/>
    </source>
</evidence>
<protein>
    <recommendedName>
        <fullName evidence="7">Non-structural maintenance of chromosomes element 4</fullName>
    </recommendedName>
</protein>
<evidence type="ECO:0000256" key="4">
    <source>
        <dbReference type="ARBA" id="ARBA00023172"/>
    </source>
</evidence>
<feature type="region of interest" description="Disordered" evidence="8">
    <location>
        <begin position="110"/>
        <end position="158"/>
    </location>
</feature>
<dbReference type="Pfam" id="PF08743">
    <property type="entry name" value="Nse4_C"/>
    <property type="match status" value="1"/>
</dbReference>
<keyword evidence="6 7" id="KW-0539">Nucleus</keyword>
<evidence type="ECO:0000259" key="10">
    <source>
        <dbReference type="Pfam" id="PF15412"/>
    </source>
</evidence>
<feature type="region of interest" description="Disordered" evidence="8">
    <location>
        <begin position="263"/>
        <end position="296"/>
    </location>
</feature>
<evidence type="ECO:0000256" key="8">
    <source>
        <dbReference type="SAM" id="MobiDB-lite"/>
    </source>
</evidence>
<comment type="subunit">
    <text evidence="7">Component of the SMC5-SMC6 complex.</text>
</comment>
<reference evidence="11" key="1">
    <citation type="submission" date="2023-01" db="EMBL/GenBank/DDBJ databases">
        <title>Genome assembly of the deep-sea coral Lophelia pertusa.</title>
        <authorList>
            <person name="Herrera S."/>
            <person name="Cordes E."/>
        </authorList>
    </citation>
    <scope>NUCLEOTIDE SEQUENCE</scope>
    <source>
        <strain evidence="11">USNM1676648</strain>
        <tissue evidence="11">Polyp</tissue>
    </source>
</reference>
<sequence>MEYFAFYSSVRLTREAVLDSHFLVLASNLGSQQAQQLQTHLVTFDPDTFVQKLITFMGGRNITDASREDDEDEEMPSRRRNPPPPLRLDWKKLGRKASVAFRRTPNLDFMFGPLSMEPPAHRPKKPKQPGDKNGSRPDPSQLVKPKQLEKVEAQGEATTKEVDRLHQVLYDNTVSGEEVMPVCLFNFIVNPHSFGQTIENLFHLSFLVRDGRAEISLDNGLPFVSYEETPGEDEQTVKQQVVVHLTLKEYQEIVKTFNITESMIPPRPKVNHGNSAGPSNRGNENNDDEEEEEDDN</sequence>
<feature type="region of interest" description="Disordered" evidence="8">
    <location>
        <begin position="61"/>
        <end position="89"/>
    </location>
</feature>
<dbReference type="EMBL" id="MU826837">
    <property type="protein sequence ID" value="KAJ7372266.1"/>
    <property type="molecule type" value="Genomic_DNA"/>
</dbReference>
<accession>A0A9X0CR07</accession>
<evidence type="ECO:0000256" key="5">
    <source>
        <dbReference type="ARBA" id="ARBA00023204"/>
    </source>
</evidence>
<keyword evidence="4 7" id="KW-0233">DNA recombination</keyword>
<dbReference type="AlphaFoldDB" id="A0A9X0CR07"/>
<dbReference type="Pfam" id="PF15412">
    <property type="entry name" value="Nse4-Nse3_bdg"/>
    <property type="match status" value="1"/>
</dbReference>
<name>A0A9X0CR07_9CNID</name>
<comment type="subcellular location">
    <subcellularLocation>
        <location evidence="1 7">Nucleus</location>
    </subcellularLocation>
</comment>
<feature type="domain" description="Nse4/EID protein Nse3/MAGE-binding" evidence="10">
    <location>
        <begin position="19"/>
        <end position="73"/>
    </location>
</feature>
<dbReference type="Proteomes" id="UP001163046">
    <property type="component" value="Unassembled WGS sequence"/>
</dbReference>